<accession>H7FS30</accession>
<protein>
    <submittedName>
        <fullName evidence="1">Uncharacterized protein</fullName>
    </submittedName>
</protein>
<name>H7FS30_FLAFP</name>
<dbReference type="EMBL" id="AHKF01000018">
    <property type="protein sequence ID" value="EIA08458.1"/>
    <property type="molecule type" value="Genomic_DNA"/>
</dbReference>
<dbReference type="Proteomes" id="UP000005566">
    <property type="component" value="Unassembled WGS sequence"/>
</dbReference>
<dbReference type="STRING" id="1086011.HJ01_02180"/>
<comment type="caution">
    <text evidence="1">The sequence shown here is derived from an EMBL/GenBank/DDBJ whole genome shotgun (WGS) entry which is preliminary data.</text>
</comment>
<dbReference type="AlphaFoldDB" id="H7FS30"/>
<reference evidence="1 2" key="1">
    <citation type="journal article" date="2014" name="Acta Crystallogr. D">
        <title>Structure-based characterization and antifreeze properties of a hyperactive ice-binding protein from the Antarctic bacterium Flavobacterium frigoris PS1.</title>
        <authorList>
            <person name="Do H."/>
            <person name="Kim S.J."/>
            <person name="Kim H.J."/>
            <person name="Lee J.H."/>
        </authorList>
    </citation>
    <scope>NUCLEOTIDE SEQUENCE [LARGE SCALE GENOMIC DNA]</scope>
    <source>
        <strain evidence="1 2">PS1</strain>
    </source>
</reference>
<evidence type="ECO:0000313" key="1">
    <source>
        <dbReference type="EMBL" id="EIA08458.1"/>
    </source>
</evidence>
<gene>
    <name evidence="1" type="ORF">HJ01_02180</name>
</gene>
<keyword evidence="2" id="KW-1185">Reference proteome</keyword>
<proteinExistence type="predicted"/>
<dbReference type="RefSeq" id="WP_007138357.1">
    <property type="nucleotide sequence ID" value="NZ_AHKF01000018.1"/>
</dbReference>
<sequence length="48" mass="5541">MYADYTFLYIDINKYGVACGSMTETCPVMWGHYGNNHSGVCLKFDFYN</sequence>
<dbReference type="Pfam" id="PF11185">
    <property type="entry name" value="DUF2971"/>
    <property type="match status" value="1"/>
</dbReference>
<dbReference type="InterPro" id="IPR021352">
    <property type="entry name" value="DUF2971"/>
</dbReference>
<evidence type="ECO:0000313" key="2">
    <source>
        <dbReference type="Proteomes" id="UP000005566"/>
    </source>
</evidence>
<dbReference type="OrthoDB" id="190848at2"/>
<organism evidence="1 2">
    <name type="scientific">Flavobacterium frigoris (strain PS1)</name>
    <dbReference type="NCBI Taxonomy" id="1086011"/>
    <lineage>
        <taxon>Bacteria</taxon>
        <taxon>Pseudomonadati</taxon>
        <taxon>Bacteroidota</taxon>
        <taxon>Flavobacteriia</taxon>
        <taxon>Flavobacteriales</taxon>
        <taxon>Flavobacteriaceae</taxon>
        <taxon>Flavobacterium</taxon>
    </lineage>
</organism>